<evidence type="ECO:0000313" key="2">
    <source>
        <dbReference type="EMBL" id="TVZ03778.1"/>
    </source>
</evidence>
<comment type="caution">
    <text evidence="2">The sequence shown here is derived from an EMBL/GenBank/DDBJ whole genome shotgun (WGS) entry which is preliminary data.</text>
</comment>
<feature type="transmembrane region" description="Helical" evidence="1">
    <location>
        <begin position="311"/>
        <end position="330"/>
    </location>
</feature>
<proteinExistence type="predicted"/>
<reference evidence="2 3" key="1">
    <citation type="submission" date="2018-11" db="EMBL/GenBank/DDBJ databases">
        <title>Trebonia kvetii gen.nov., sp.nov., a novel acidophilic actinobacterium, and proposal of the new actinobacterial family Treboniaceae fam. nov.</title>
        <authorList>
            <person name="Rapoport D."/>
            <person name="Sagova-Mareckova M."/>
            <person name="Sedlacek I."/>
            <person name="Provaznik J."/>
            <person name="Kralova S."/>
            <person name="Pavlinic D."/>
            <person name="Benes V."/>
            <person name="Kopecky J."/>
        </authorList>
    </citation>
    <scope>NUCLEOTIDE SEQUENCE [LARGE SCALE GENOMIC DNA]</scope>
    <source>
        <strain evidence="2 3">15Tr583</strain>
    </source>
</reference>
<evidence type="ECO:0000256" key="1">
    <source>
        <dbReference type="SAM" id="Phobius"/>
    </source>
</evidence>
<sequence>MGETIATTPRLSVRGLAGILVNWLRSDLFLGTASGPVGRRKVLLAVAGVVAAAAISLSRTVGPGSLNTIWIEDAKFLLNGALNQSFWQTMTTPISSYYQLPARVLTQIAVEFPLSWAPGVMAAFAALQYAMYGLVAYIASGPHLRSPWLRLLIAAPACAIPLAYTQVNNDLVTVQFFGLYGAFWTLLWIPGTRAGRILSPVVMLTVSWTAVLSVVFAPLVAARLIADRSRNSWCVAIVWATGVLLQFSQTLLGKSHHLSYGYNGPFFVLRNYLTRVMPRALFGERSLGGAGADYRGYYAPLHILNVAAHHALMIGAWVVVLVIIGLAAARFTDPNWTLAAVAAAYSLAIFGDEVIVNTPVIQPRYVVAPAMLLYTALVALMRPRQEGTSHVSAALRWLPAAGFTALLLVAVTLNFRVTNGRTTSPAWTSVAAAASKTCAMPGVTAYSFVHEWWFVTIPCSKVG</sequence>
<keyword evidence="1" id="KW-1133">Transmembrane helix</keyword>
<feature type="transmembrane region" description="Helical" evidence="1">
    <location>
        <begin position="120"/>
        <end position="140"/>
    </location>
</feature>
<protein>
    <submittedName>
        <fullName evidence="2">Uncharacterized protein</fullName>
    </submittedName>
</protein>
<keyword evidence="1" id="KW-0472">Membrane</keyword>
<organism evidence="2 3">
    <name type="scientific">Trebonia kvetii</name>
    <dbReference type="NCBI Taxonomy" id="2480626"/>
    <lineage>
        <taxon>Bacteria</taxon>
        <taxon>Bacillati</taxon>
        <taxon>Actinomycetota</taxon>
        <taxon>Actinomycetes</taxon>
        <taxon>Streptosporangiales</taxon>
        <taxon>Treboniaceae</taxon>
        <taxon>Trebonia</taxon>
    </lineage>
</organism>
<gene>
    <name evidence="2" type="ORF">EAS64_15050</name>
</gene>
<dbReference type="EMBL" id="RPFW01000003">
    <property type="protein sequence ID" value="TVZ03778.1"/>
    <property type="molecule type" value="Genomic_DNA"/>
</dbReference>
<dbReference type="OrthoDB" id="3379275at2"/>
<feature type="transmembrane region" description="Helical" evidence="1">
    <location>
        <begin position="365"/>
        <end position="382"/>
    </location>
</feature>
<feature type="transmembrane region" description="Helical" evidence="1">
    <location>
        <begin position="171"/>
        <end position="189"/>
    </location>
</feature>
<feature type="transmembrane region" description="Helical" evidence="1">
    <location>
        <begin position="232"/>
        <end position="252"/>
    </location>
</feature>
<keyword evidence="1" id="KW-0812">Transmembrane</keyword>
<keyword evidence="3" id="KW-1185">Reference proteome</keyword>
<accession>A0A6P2BXX5</accession>
<name>A0A6P2BXX5_9ACTN</name>
<dbReference type="AlphaFoldDB" id="A0A6P2BXX5"/>
<feature type="transmembrane region" description="Helical" evidence="1">
    <location>
        <begin position="336"/>
        <end position="356"/>
    </location>
</feature>
<feature type="transmembrane region" description="Helical" evidence="1">
    <location>
        <begin position="201"/>
        <end position="226"/>
    </location>
</feature>
<feature type="transmembrane region" description="Helical" evidence="1">
    <location>
        <begin position="394"/>
        <end position="415"/>
    </location>
</feature>
<dbReference type="Proteomes" id="UP000460272">
    <property type="component" value="Unassembled WGS sequence"/>
</dbReference>
<dbReference type="RefSeq" id="WP_145853649.1">
    <property type="nucleotide sequence ID" value="NZ_RPFW01000003.1"/>
</dbReference>
<evidence type="ECO:0000313" key="3">
    <source>
        <dbReference type="Proteomes" id="UP000460272"/>
    </source>
</evidence>
<feature type="transmembrane region" description="Helical" evidence="1">
    <location>
        <begin position="147"/>
        <end position="165"/>
    </location>
</feature>